<organism evidence="2 3">
    <name type="scientific">Fodinibius salinus</name>
    <dbReference type="NCBI Taxonomy" id="860790"/>
    <lineage>
        <taxon>Bacteria</taxon>
        <taxon>Pseudomonadati</taxon>
        <taxon>Balneolota</taxon>
        <taxon>Balneolia</taxon>
        <taxon>Balneolales</taxon>
        <taxon>Balneolaceae</taxon>
        <taxon>Fodinibius</taxon>
    </lineage>
</organism>
<evidence type="ECO:0000256" key="1">
    <source>
        <dbReference type="SAM" id="MobiDB-lite"/>
    </source>
</evidence>
<accession>A0A5D3YLV5</accession>
<feature type="compositionally biased region" description="Polar residues" evidence="1">
    <location>
        <begin position="33"/>
        <end position="42"/>
    </location>
</feature>
<dbReference type="EMBL" id="VNHY01000001">
    <property type="protein sequence ID" value="TYP94870.1"/>
    <property type="molecule type" value="Genomic_DNA"/>
</dbReference>
<feature type="region of interest" description="Disordered" evidence="1">
    <location>
        <begin position="25"/>
        <end position="49"/>
    </location>
</feature>
<sequence length="134" mass="15705">MQEYQNLCNKLDLKPVPLDVYEYKEDSNEKTDLSTSKNNATAGYSPDKLILPLTGEGTSSLREPSFPPKEWNKLHPMEWPVWRVELWHEVVHQVEDQILNKWSPLHNHGNSWSEAIRYVAKEFSVEPETIERLM</sequence>
<comment type="caution">
    <text evidence="2">The sequence shown here is derived from an EMBL/GenBank/DDBJ whole genome shotgun (WGS) entry which is preliminary data.</text>
</comment>
<gene>
    <name evidence="2" type="ORF">LX73_0160</name>
</gene>
<name>A0A5D3YLV5_9BACT</name>
<evidence type="ECO:0000313" key="2">
    <source>
        <dbReference type="EMBL" id="TYP94870.1"/>
    </source>
</evidence>
<dbReference type="AlphaFoldDB" id="A0A5D3YLV5"/>
<protein>
    <submittedName>
        <fullName evidence="2">Uncharacterized protein</fullName>
    </submittedName>
</protein>
<reference evidence="2 3" key="1">
    <citation type="submission" date="2019-07" db="EMBL/GenBank/DDBJ databases">
        <title>Genomic Encyclopedia of Archaeal and Bacterial Type Strains, Phase II (KMG-II): from individual species to whole genera.</title>
        <authorList>
            <person name="Goeker M."/>
        </authorList>
    </citation>
    <scope>NUCLEOTIDE SEQUENCE [LARGE SCALE GENOMIC DNA]</scope>
    <source>
        <strain evidence="2 3">DSM 21935</strain>
    </source>
</reference>
<evidence type="ECO:0000313" key="3">
    <source>
        <dbReference type="Proteomes" id="UP000324595"/>
    </source>
</evidence>
<dbReference type="Proteomes" id="UP000324595">
    <property type="component" value="Unassembled WGS sequence"/>
</dbReference>
<keyword evidence="3" id="KW-1185">Reference proteome</keyword>
<proteinExistence type="predicted"/>
<dbReference type="RefSeq" id="WP_170245539.1">
    <property type="nucleotide sequence ID" value="NZ_VNHY01000001.1"/>
</dbReference>